<feature type="region of interest" description="Disordered" evidence="1">
    <location>
        <begin position="1"/>
        <end position="34"/>
    </location>
</feature>
<sequence length="159" mass="16645">MTVRLSDVPGPAHSAKTAAGPGLPNQTANDGMGRVSMVGEEPPDSAAVVLARRQVAGLHALADLLQRRPELAEHLRFGLRHIGQPLINPDGDARGVLEAFRAAAEDSPVAVTVVNDPDRCRVVADFEGAVVVAMWADADVMAGRPQSPTYVPLGGGEDR</sequence>
<dbReference type="AlphaFoldDB" id="H5X5B5"/>
<evidence type="ECO:0000256" key="1">
    <source>
        <dbReference type="SAM" id="MobiDB-lite"/>
    </source>
</evidence>
<reference evidence="2 3" key="1">
    <citation type="journal article" date="2012" name="Stand. Genomic Sci.">
        <title>Genome sequence of the ocean sediment bacterium Saccharomonospora marina type strain (XMU15(T)).</title>
        <authorList>
            <person name="Klenk H.P."/>
            <person name="Lu M."/>
            <person name="Lucas S."/>
            <person name="Lapidus A."/>
            <person name="Copeland A."/>
            <person name="Pitluck S."/>
            <person name="Goodwin L.A."/>
            <person name="Han C."/>
            <person name="Tapia R."/>
            <person name="Brambilla E.M."/>
            <person name="Potter G."/>
            <person name="Land M."/>
            <person name="Ivanova N."/>
            <person name="Rohde M."/>
            <person name="Goker M."/>
            <person name="Detter J.C."/>
            <person name="Li W.J."/>
            <person name="Kyrpides N.C."/>
            <person name="Woyke T."/>
        </authorList>
    </citation>
    <scope>NUCLEOTIDE SEQUENCE [LARGE SCALE GENOMIC DNA]</scope>
    <source>
        <strain evidence="2 3">XMU15</strain>
    </source>
</reference>
<organism evidence="2 3">
    <name type="scientific">Saccharomonospora marina XMU15</name>
    <dbReference type="NCBI Taxonomy" id="882083"/>
    <lineage>
        <taxon>Bacteria</taxon>
        <taxon>Bacillati</taxon>
        <taxon>Actinomycetota</taxon>
        <taxon>Actinomycetes</taxon>
        <taxon>Pseudonocardiales</taxon>
        <taxon>Pseudonocardiaceae</taxon>
        <taxon>Saccharomonospora</taxon>
    </lineage>
</organism>
<evidence type="ECO:0000313" key="2">
    <source>
        <dbReference type="EMBL" id="EHR48926.1"/>
    </source>
</evidence>
<name>H5X5B5_9PSEU</name>
<dbReference type="HOGENOM" id="CLU_1659477_0_0_11"/>
<accession>H5X5B5</accession>
<dbReference type="Proteomes" id="UP000004926">
    <property type="component" value="Chromosome"/>
</dbReference>
<protein>
    <submittedName>
        <fullName evidence="2">Uncharacterized protein</fullName>
    </submittedName>
</protein>
<proteinExistence type="predicted"/>
<evidence type="ECO:0000313" key="3">
    <source>
        <dbReference type="Proteomes" id="UP000004926"/>
    </source>
</evidence>
<dbReference type="EMBL" id="CM001439">
    <property type="protein sequence ID" value="EHR48926.1"/>
    <property type="molecule type" value="Genomic_DNA"/>
</dbReference>
<keyword evidence="3" id="KW-1185">Reference proteome</keyword>
<gene>
    <name evidence="2" type="ORF">SacmaDRAFT_0626</name>
</gene>
<dbReference type="STRING" id="882083.SacmaDRAFT_0626"/>